<gene>
    <name evidence="12" type="ORF">GOODEAATRI_004160</name>
</gene>
<evidence type="ECO:0000256" key="4">
    <source>
        <dbReference type="ARBA" id="ARBA00022889"/>
    </source>
</evidence>
<feature type="compositionally biased region" description="Polar residues" evidence="9">
    <location>
        <begin position="385"/>
        <end position="407"/>
    </location>
</feature>
<keyword evidence="2 10" id="KW-0812">Transmembrane</keyword>
<evidence type="ECO:0000313" key="12">
    <source>
        <dbReference type="EMBL" id="MEQ2170811.1"/>
    </source>
</evidence>
<keyword evidence="3" id="KW-0732">Signal</keyword>
<dbReference type="Gene3D" id="2.60.40.10">
    <property type="entry name" value="Immunoglobulins"/>
    <property type="match status" value="3"/>
</dbReference>
<feature type="transmembrane region" description="Helical" evidence="10">
    <location>
        <begin position="303"/>
        <end position="323"/>
    </location>
</feature>
<dbReference type="SUPFAM" id="SSF49265">
    <property type="entry name" value="Fibronectin type III"/>
    <property type="match status" value="1"/>
</dbReference>
<feature type="region of interest" description="Disordered" evidence="9">
    <location>
        <begin position="514"/>
        <end position="572"/>
    </location>
</feature>
<evidence type="ECO:0000256" key="9">
    <source>
        <dbReference type="SAM" id="MobiDB-lite"/>
    </source>
</evidence>
<dbReference type="InterPro" id="IPR056754">
    <property type="entry name" value="DSCAM/DSCAML_C"/>
</dbReference>
<sequence>MLFYRITHLSRGKQYHIWAAAVTTAGRGNISAKVTVEPAGKGGSFRRACSRGDVRFRPANSTHRLCGPCQRLKCFMFVCTVPAKILSFGGTDSAIPVTADSQRQILSNGTLVLRSVKAEDSGYYTCTATNTLGFDTIIVNLMVQGFVLQYSVDNTEEWRDVFISSSERSFRLDNLRCGTWYKVKLAAKNSVGSGRISEIIEAKTHGRGLNLQGWTSGGCPITDLMLDFRPKGTWAWHSLKANSTNQLFLSELREATWYELKMKACNSAGCGNQTSQFATTDYDGSTIPPIKSARGEGDDVKKLFSIGSPVILVTLGVALLFIIRKKRKEKRLKRLRDKGRNSMVSTESASSTYEELARAYEHAKLEEHLQHAKFTITECFISDSSSDQMTTGTNDPADSMTSLSTPSEPGICRFTASPPKPQDYDRGKNVAVPIPHRANKSEFCNLPLYMKADPFFRKQGDSLHDPCPAVPPREASIRSLTQRAYHTQGRHKTVDPAKQQALTLVHSGLGSLGASSGNSTLPQRTLTMPSSNNAATASTSSTSSNPTNSNKVGSSRDSLLESSSSALGRLQKQSVGAYSKSYTLV</sequence>
<dbReference type="Pfam" id="PF00041">
    <property type="entry name" value="fn3"/>
    <property type="match status" value="1"/>
</dbReference>
<evidence type="ECO:0000256" key="5">
    <source>
        <dbReference type="ARBA" id="ARBA00022989"/>
    </source>
</evidence>
<organism evidence="12 13">
    <name type="scientific">Goodea atripinnis</name>
    <dbReference type="NCBI Taxonomy" id="208336"/>
    <lineage>
        <taxon>Eukaryota</taxon>
        <taxon>Metazoa</taxon>
        <taxon>Chordata</taxon>
        <taxon>Craniata</taxon>
        <taxon>Vertebrata</taxon>
        <taxon>Euteleostomi</taxon>
        <taxon>Actinopterygii</taxon>
        <taxon>Neopterygii</taxon>
        <taxon>Teleostei</taxon>
        <taxon>Neoteleostei</taxon>
        <taxon>Acanthomorphata</taxon>
        <taxon>Ovalentaria</taxon>
        <taxon>Atherinomorphae</taxon>
        <taxon>Cyprinodontiformes</taxon>
        <taxon>Goodeidae</taxon>
        <taxon>Goodea</taxon>
    </lineage>
</organism>
<dbReference type="SUPFAM" id="SSF48726">
    <property type="entry name" value="Immunoglobulin"/>
    <property type="match status" value="1"/>
</dbReference>
<evidence type="ECO:0000256" key="8">
    <source>
        <dbReference type="ARBA" id="ARBA00023319"/>
    </source>
</evidence>
<evidence type="ECO:0000259" key="11">
    <source>
        <dbReference type="PROSITE" id="PS50853"/>
    </source>
</evidence>
<feature type="domain" description="Fibronectin type-III" evidence="11">
    <location>
        <begin position="112"/>
        <end position="207"/>
    </location>
</feature>
<keyword evidence="5 10" id="KW-1133">Transmembrane helix</keyword>
<dbReference type="InterPro" id="IPR036179">
    <property type="entry name" value="Ig-like_dom_sf"/>
</dbReference>
<evidence type="ECO:0000313" key="13">
    <source>
        <dbReference type="Proteomes" id="UP001476798"/>
    </source>
</evidence>
<dbReference type="InterPro" id="IPR013783">
    <property type="entry name" value="Ig-like_fold"/>
</dbReference>
<dbReference type="EMBL" id="JAHRIO010040152">
    <property type="protein sequence ID" value="MEQ2170811.1"/>
    <property type="molecule type" value="Genomic_DNA"/>
</dbReference>
<evidence type="ECO:0000256" key="3">
    <source>
        <dbReference type="ARBA" id="ARBA00022729"/>
    </source>
</evidence>
<evidence type="ECO:0000256" key="1">
    <source>
        <dbReference type="ARBA" id="ARBA00004167"/>
    </source>
</evidence>
<evidence type="ECO:0000256" key="10">
    <source>
        <dbReference type="SAM" id="Phobius"/>
    </source>
</evidence>
<comment type="caution">
    <text evidence="12">The sequence shown here is derived from an EMBL/GenBank/DDBJ whole genome shotgun (WGS) entry which is preliminary data.</text>
</comment>
<dbReference type="InterPro" id="IPR036116">
    <property type="entry name" value="FN3_sf"/>
</dbReference>
<evidence type="ECO:0000256" key="6">
    <source>
        <dbReference type="ARBA" id="ARBA00023136"/>
    </source>
</evidence>
<dbReference type="PANTHER" id="PTHR10075:SF72">
    <property type="entry name" value="CELL ADHESION MOLECULE DSCAML1"/>
    <property type="match status" value="1"/>
</dbReference>
<dbReference type="PANTHER" id="PTHR10075">
    <property type="entry name" value="BASIGIN RELATED"/>
    <property type="match status" value="1"/>
</dbReference>
<proteinExistence type="predicted"/>
<dbReference type="PROSITE" id="PS50853">
    <property type="entry name" value="FN3"/>
    <property type="match status" value="1"/>
</dbReference>
<dbReference type="Proteomes" id="UP001476798">
    <property type="component" value="Unassembled WGS sequence"/>
</dbReference>
<dbReference type="CDD" id="cd00063">
    <property type="entry name" value="FN3"/>
    <property type="match status" value="2"/>
</dbReference>
<protein>
    <recommendedName>
        <fullName evidence="11">Fibronectin type-III domain-containing protein</fullName>
    </recommendedName>
</protein>
<keyword evidence="4" id="KW-0130">Cell adhesion</keyword>
<accession>A0ABV0NHE0</accession>
<dbReference type="Pfam" id="PF25059">
    <property type="entry name" value="FN3_DSCAM-DSCAML_C"/>
    <property type="match status" value="1"/>
</dbReference>
<dbReference type="InterPro" id="IPR003961">
    <property type="entry name" value="FN3_dom"/>
</dbReference>
<keyword evidence="7" id="KW-1015">Disulfide bond</keyword>
<evidence type="ECO:0000256" key="2">
    <source>
        <dbReference type="ARBA" id="ARBA00022692"/>
    </source>
</evidence>
<keyword evidence="13" id="KW-1185">Reference proteome</keyword>
<comment type="subcellular location">
    <subcellularLocation>
        <location evidence="1">Membrane</location>
        <topology evidence="1">Single-pass membrane protein</topology>
    </subcellularLocation>
</comment>
<keyword evidence="6 10" id="KW-0472">Membrane</keyword>
<keyword evidence="8" id="KW-0393">Immunoglobulin domain</keyword>
<name>A0ABV0NHE0_9TELE</name>
<feature type="region of interest" description="Disordered" evidence="9">
    <location>
        <begin position="385"/>
        <end position="410"/>
    </location>
</feature>
<evidence type="ECO:0000256" key="7">
    <source>
        <dbReference type="ARBA" id="ARBA00023157"/>
    </source>
</evidence>
<reference evidence="12 13" key="1">
    <citation type="submission" date="2021-06" db="EMBL/GenBank/DDBJ databases">
        <authorList>
            <person name="Palmer J.M."/>
        </authorList>
    </citation>
    <scope>NUCLEOTIDE SEQUENCE [LARGE SCALE GENOMIC DNA]</scope>
    <source>
        <strain evidence="12 13">GA_2019</strain>
        <tissue evidence="12">Muscle</tissue>
    </source>
</reference>
<feature type="compositionally biased region" description="Low complexity" evidence="9">
    <location>
        <begin position="529"/>
        <end position="570"/>
    </location>
</feature>